<accession>A0A645J795</accession>
<reference evidence="2" key="1">
    <citation type="submission" date="2019-08" db="EMBL/GenBank/DDBJ databases">
        <authorList>
            <person name="Kucharzyk K."/>
            <person name="Murdoch R.W."/>
            <person name="Higgins S."/>
            <person name="Loffler F."/>
        </authorList>
    </citation>
    <scope>NUCLEOTIDE SEQUENCE</scope>
</reference>
<sequence length="51" mass="5292">MRTGIPDEPDNEAMGVSVEGRLPKNKGGRAEPAVASLGLGSRDGGRFEVLP</sequence>
<dbReference type="AlphaFoldDB" id="A0A645J795"/>
<comment type="caution">
    <text evidence="2">The sequence shown here is derived from an EMBL/GenBank/DDBJ whole genome shotgun (WGS) entry which is preliminary data.</text>
</comment>
<feature type="region of interest" description="Disordered" evidence="1">
    <location>
        <begin position="1"/>
        <end position="51"/>
    </location>
</feature>
<evidence type="ECO:0000313" key="2">
    <source>
        <dbReference type="EMBL" id="MPN59002.1"/>
    </source>
</evidence>
<gene>
    <name evidence="2" type="ORF">SDC9_206719</name>
</gene>
<organism evidence="2">
    <name type="scientific">bioreactor metagenome</name>
    <dbReference type="NCBI Taxonomy" id="1076179"/>
    <lineage>
        <taxon>unclassified sequences</taxon>
        <taxon>metagenomes</taxon>
        <taxon>ecological metagenomes</taxon>
    </lineage>
</organism>
<proteinExistence type="predicted"/>
<evidence type="ECO:0000256" key="1">
    <source>
        <dbReference type="SAM" id="MobiDB-lite"/>
    </source>
</evidence>
<dbReference type="EMBL" id="VSSQ01132475">
    <property type="protein sequence ID" value="MPN59002.1"/>
    <property type="molecule type" value="Genomic_DNA"/>
</dbReference>
<name>A0A645J795_9ZZZZ</name>
<protein>
    <submittedName>
        <fullName evidence="2">Uncharacterized protein</fullName>
    </submittedName>
</protein>